<evidence type="ECO:0000313" key="2">
    <source>
        <dbReference type="Proteomes" id="UP001148737"/>
    </source>
</evidence>
<organism evidence="1 2">
    <name type="scientific">Lecanicillium saksenae</name>
    <dbReference type="NCBI Taxonomy" id="468837"/>
    <lineage>
        <taxon>Eukaryota</taxon>
        <taxon>Fungi</taxon>
        <taxon>Dikarya</taxon>
        <taxon>Ascomycota</taxon>
        <taxon>Pezizomycotina</taxon>
        <taxon>Sordariomycetes</taxon>
        <taxon>Hypocreomycetidae</taxon>
        <taxon>Hypocreales</taxon>
        <taxon>Cordycipitaceae</taxon>
        <taxon>Lecanicillium</taxon>
    </lineage>
</organism>
<evidence type="ECO:0000313" key="1">
    <source>
        <dbReference type="EMBL" id="KAJ3491330.1"/>
    </source>
</evidence>
<proteinExistence type="predicted"/>
<gene>
    <name evidence="1" type="ORF">NLG97_g5614</name>
</gene>
<protein>
    <submittedName>
        <fullName evidence="1">Uncharacterized protein</fullName>
    </submittedName>
</protein>
<sequence>MDMSMSTSSMNMPMSTTTTGMPAGHTMGGMDHGGMDMGGMSMGGSGGKQCKIDMLFNVNTIGSCFFTSKFYIDTHGQFAGACILALVLVVALEAPPRHARFGTAYIVMLFAMYYNGYILLCIVLGAFIGYFAFNWEPIAVSDQPNGTKEATVCCG</sequence>
<reference evidence="1" key="1">
    <citation type="submission" date="2022-07" db="EMBL/GenBank/DDBJ databases">
        <title>Genome Sequence of Lecanicillium saksenae.</title>
        <authorList>
            <person name="Buettner E."/>
        </authorList>
    </citation>
    <scope>NUCLEOTIDE SEQUENCE</scope>
    <source>
        <strain evidence="1">VT-O1</strain>
    </source>
</reference>
<name>A0ACC1QTV9_9HYPO</name>
<accession>A0ACC1QTV9</accession>
<comment type="caution">
    <text evidence="1">The sequence shown here is derived from an EMBL/GenBank/DDBJ whole genome shotgun (WGS) entry which is preliminary data.</text>
</comment>
<keyword evidence="2" id="KW-1185">Reference proteome</keyword>
<dbReference type="Proteomes" id="UP001148737">
    <property type="component" value="Unassembled WGS sequence"/>
</dbReference>
<dbReference type="EMBL" id="JANAKD010000650">
    <property type="protein sequence ID" value="KAJ3491330.1"/>
    <property type="molecule type" value="Genomic_DNA"/>
</dbReference>